<dbReference type="PIRSF" id="PIRSF028498">
    <property type="entry name" value="UCP028498"/>
    <property type="match status" value="1"/>
</dbReference>
<evidence type="ECO:0000313" key="1">
    <source>
        <dbReference type="EMBL" id="AXV81665.1"/>
    </source>
</evidence>
<sequence length="126" mass="13922">MAWSADELLQIVEADDLKIAPFRDDGITPGTPTWIWCVAVAGELYVRAYNGRQSRWYQAAIRQCAGRIVAAGMTREVAFEPVDGEINASIDDAYRAKYKTSPYLRPMIGVDARAATVKVILRASAQ</sequence>
<gene>
    <name evidence="1" type="ORF">CJO77_08985</name>
</gene>
<evidence type="ECO:0008006" key="3">
    <source>
        <dbReference type="Google" id="ProtNLM"/>
    </source>
</evidence>
<accession>A0AAD0WG42</accession>
<evidence type="ECO:0000313" key="2">
    <source>
        <dbReference type="Proteomes" id="UP000261758"/>
    </source>
</evidence>
<dbReference type="RefSeq" id="WP_118869519.1">
    <property type="nucleotide sequence ID" value="NZ_CP022759.1"/>
</dbReference>
<proteinExistence type="predicted"/>
<dbReference type="Proteomes" id="UP000261758">
    <property type="component" value="Chromosome"/>
</dbReference>
<name>A0AAD0WG42_RALSL</name>
<dbReference type="Pfam" id="PF10012">
    <property type="entry name" value="DUF2255"/>
    <property type="match status" value="1"/>
</dbReference>
<reference evidence="1 2" key="1">
    <citation type="submission" date="2017-08" db="EMBL/GenBank/DDBJ databases">
        <title>Genome sequences of Ralstonia solanacearum Species Complex (RSSC) isolated from Potato bacterial wilts in Korea.</title>
        <authorList>
            <person name="Cho H."/>
            <person name="Song E.-S."/>
            <person name="Lee Y.K."/>
            <person name="Lee S."/>
            <person name="Lee S.-W."/>
            <person name="Jo A."/>
            <person name="Kim J.-G."/>
            <person name="Hwang I."/>
        </authorList>
    </citation>
    <scope>NUCLEOTIDE SEQUENCE [LARGE SCALE GENOMIC DNA]</scope>
    <source>
        <strain evidence="1 2">T98</strain>
    </source>
</reference>
<dbReference type="InterPro" id="IPR016888">
    <property type="entry name" value="UCP028498"/>
</dbReference>
<protein>
    <recommendedName>
        <fullName evidence="3">DUF2255 domain-containing protein</fullName>
    </recommendedName>
</protein>
<organism evidence="1 2">
    <name type="scientific">Ralstonia solanacearum</name>
    <name type="common">Pseudomonas solanacearum</name>
    <dbReference type="NCBI Taxonomy" id="305"/>
    <lineage>
        <taxon>Bacteria</taxon>
        <taxon>Pseudomonadati</taxon>
        <taxon>Pseudomonadota</taxon>
        <taxon>Betaproteobacteria</taxon>
        <taxon>Burkholderiales</taxon>
        <taxon>Burkholderiaceae</taxon>
        <taxon>Ralstonia</taxon>
        <taxon>Ralstonia solanacearum species complex</taxon>
    </lineage>
</organism>
<dbReference type="EMBL" id="CP022759">
    <property type="protein sequence ID" value="AXV81665.1"/>
    <property type="molecule type" value="Genomic_DNA"/>
</dbReference>
<dbReference type="AlphaFoldDB" id="A0AAD0WG42"/>